<organism evidence="2 3">
    <name type="scientific">Mycena pura</name>
    <dbReference type="NCBI Taxonomy" id="153505"/>
    <lineage>
        <taxon>Eukaryota</taxon>
        <taxon>Fungi</taxon>
        <taxon>Dikarya</taxon>
        <taxon>Basidiomycota</taxon>
        <taxon>Agaricomycotina</taxon>
        <taxon>Agaricomycetes</taxon>
        <taxon>Agaricomycetidae</taxon>
        <taxon>Agaricales</taxon>
        <taxon>Marasmiineae</taxon>
        <taxon>Mycenaceae</taxon>
        <taxon>Mycena</taxon>
    </lineage>
</organism>
<dbReference type="EMBL" id="JARJCW010000036">
    <property type="protein sequence ID" value="KAJ7207458.1"/>
    <property type="molecule type" value="Genomic_DNA"/>
</dbReference>
<reference evidence="2" key="1">
    <citation type="submission" date="2023-03" db="EMBL/GenBank/DDBJ databases">
        <title>Massive genome expansion in bonnet fungi (Mycena s.s.) driven by repeated elements and novel gene families across ecological guilds.</title>
        <authorList>
            <consortium name="Lawrence Berkeley National Laboratory"/>
            <person name="Harder C.B."/>
            <person name="Miyauchi S."/>
            <person name="Viragh M."/>
            <person name="Kuo A."/>
            <person name="Thoen E."/>
            <person name="Andreopoulos B."/>
            <person name="Lu D."/>
            <person name="Skrede I."/>
            <person name="Drula E."/>
            <person name="Henrissat B."/>
            <person name="Morin E."/>
            <person name="Kohler A."/>
            <person name="Barry K."/>
            <person name="LaButti K."/>
            <person name="Morin E."/>
            <person name="Salamov A."/>
            <person name="Lipzen A."/>
            <person name="Mereny Z."/>
            <person name="Hegedus B."/>
            <person name="Baldrian P."/>
            <person name="Stursova M."/>
            <person name="Weitz H."/>
            <person name="Taylor A."/>
            <person name="Grigoriev I.V."/>
            <person name="Nagy L.G."/>
            <person name="Martin F."/>
            <person name="Kauserud H."/>
        </authorList>
    </citation>
    <scope>NUCLEOTIDE SEQUENCE</scope>
    <source>
        <strain evidence="2">9144</strain>
    </source>
</reference>
<dbReference type="AlphaFoldDB" id="A0AAD6VEC9"/>
<feature type="region of interest" description="Disordered" evidence="1">
    <location>
        <begin position="144"/>
        <end position="172"/>
    </location>
</feature>
<keyword evidence="3" id="KW-1185">Reference proteome</keyword>
<sequence>MYGIMYCDNALGRMRAPLMSPPHGPGTCLVLSIDIVDSFATIGDGRCPFWERDWAVFGKEQRQCGGDQGRWPGLLGRGQIGTGVAARWGGGGRPAALGGGGGAHASGCVQTYHRIWQQSTAHVPDIVLVSGGCDGWRRLSVTASKRGQATGARNGAPDGGNRNRRACAGNGERSSEQWQCSRAVRLNWSNRTIGNDPMQFYSAGDLNHSPKTAAVICLIDVPQNSDSAEQAP</sequence>
<name>A0AAD6VEC9_9AGAR</name>
<evidence type="ECO:0000313" key="3">
    <source>
        <dbReference type="Proteomes" id="UP001219525"/>
    </source>
</evidence>
<comment type="caution">
    <text evidence="2">The sequence shown here is derived from an EMBL/GenBank/DDBJ whole genome shotgun (WGS) entry which is preliminary data.</text>
</comment>
<gene>
    <name evidence="2" type="ORF">GGX14DRAFT_396289</name>
</gene>
<accession>A0AAD6VEC9</accession>
<proteinExistence type="predicted"/>
<evidence type="ECO:0000256" key="1">
    <source>
        <dbReference type="SAM" id="MobiDB-lite"/>
    </source>
</evidence>
<dbReference type="Proteomes" id="UP001219525">
    <property type="component" value="Unassembled WGS sequence"/>
</dbReference>
<protein>
    <submittedName>
        <fullName evidence="2">Uncharacterized protein</fullName>
    </submittedName>
</protein>
<evidence type="ECO:0000313" key="2">
    <source>
        <dbReference type="EMBL" id="KAJ7207458.1"/>
    </source>
</evidence>